<dbReference type="InterPro" id="IPR000889">
    <property type="entry name" value="Glutathione_peroxidase"/>
</dbReference>
<dbReference type="RefSeq" id="WP_081555453.1">
    <property type="nucleotide sequence ID" value="NZ_MUKV01000010.1"/>
</dbReference>
<keyword evidence="2 5" id="KW-0575">Peroxidase</keyword>
<dbReference type="PROSITE" id="PS00763">
    <property type="entry name" value="GLUTATHIONE_PEROXID_2"/>
    <property type="match status" value="1"/>
</dbReference>
<dbReference type="InterPro" id="IPR029759">
    <property type="entry name" value="GPX_AS"/>
</dbReference>
<dbReference type="FunFam" id="3.40.30.10:FF:000010">
    <property type="entry name" value="Glutathione peroxidase"/>
    <property type="match status" value="1"/>
</dbReference>
<feature type="domain" description="Thioredoxin" evidence="6">
    <location>
        <begin position="1"/>
        <end position="160"/>
    </location>
</feature>
<dbReference type="EMBL" id="MUKV01000010">
    <property type="protein sequence ID" value="OQS40819.1"/>
    <property type="molecule type" value="Genomic_DNA"/>
</dbReference>
<evidence type="ECO:0000259" key="6">
    <source>
        <dbReference type="PROSITE" id="PS51352"/>
    </source>
</evidence>
<dbReference type="AlphaFoldDB" id="A0A1W0D1C8"/>
<dbReference type="PROSITE" id="PS51352">
    <property type="entry name" value="THIOREDOXIN_2"/>
    <property type="match status" value="1"/>
</dbReference>
<name>A0A1W0D1C8_9NEIS</name>
<dbReference type="Pfam" id="PF00255">
    <property type="entry name" value="GSHPx"/>
    <property type="match status" value="1"/>
</dbReference>
<keyword evidence="3 5" id="KW-0560">Oxidoreductase</keyword>
<dbReference type="InterPro" id="IPR036249">
    <property type="entry name" value="Thioredoxin-like_sf"/>
</dbReference>
<evidence type="ECO:0000256" key="1">
    <source>
        <dbReference type="ARBA" id="ARBA00006926"/>
    </source>
</evidence>
<dbReference type="PANTHER" id="PTHR11592">
    <property type="entry name" value="GLUTATHIONE PEROXIDASE"/>
    <property type="match status" value="1"/>
</dbReference>
<accession>A0A1W0D1C8</accession>
<dbReference type="Gene3D" id="3.40.30.10">
    <property type="entry name" value="Glutaredoxin"/>
    <property type="match status" value="1"/>
</dbReference>
<dbReference type="PIRSF" id="PIRSF000303">
    <property type="entry name" value="Glutathion_perox"/>
    <property type="match status" value="1"/>
</dbReference>
<feature type="active site" evidence="4">
    <location>
        <position position="36"/>
    </location>
</feature>
<dbReference type="SUPFAM" id="SSF52833">
    <property type="entry name" value="Thioredoxin-like"/>
    <property type="match status" value="1"/>
</dbReference>
<comment type="caution">
    <text evidence="7">The sequence shown here is derived from an EMBL/GenBank/DDBJ whole genome shotgun (WGS) entry which is preliminary data.</text>
</comment>
<evidence type="ECO:0000256" key="4">
    <source>
        <dbReference type="PIRSR" id="PIRSR000303-1"/>
    </source>
</evidence>
<gene>
    <name evidence="7" type="ORF">B0T45_10400</name>
</gene>
<comment type="similarity">
    <text evidence="1 5">Belongs to the glutathione peroxidase family.</text>
</comment>
<dbReference type="InterPro" id="IPR013766">
    <property type="entry name" value="Thioredoxin_domain"/>
</dbReference>
<sequence length="164" mass="18003">MPDIYDFSIETLNGQTLPLANYRGKVLLLVNTASECGFTAQLEGLEQLYQRHRDQGLEIIGFPCNQFGGQEPGNASAIGQFCQKNFGVSFALSAKIDVNGADAHPLWRYLAAAKPGLLGSRRIKWNFTKFLIDGEGRIRGRFAPYVKPAALERVIESLLPTSAA</sequence>
<dbReference type="GO" id="GO:0034599">
    <property type="term" value="P:cellular response to oxidative stress"/>
    <property type="evidence" value="ECO:0007669"/>
    <property type="project" value="TreeGrafter"/>
</dbReference>
<dbReference type="Proteomes" id="UP000192721">
    <property type="component" value="Unassembled WGS sequence"/>
</dbReference>
<proteinExistence type="inferred from homology"/>
<evidence type="ECO:0000256" key="2">
    <source>
        <dbReference type="ARBA" id="ARBA00022559"/>
    </source>
</evidence>
<dbReference type="GO" id="GO:0004601">
    <property type="term" value="F:peroxidase activity"/>
    <property type="evidence" value="ECO:0007669"/>
    <property type="project" value="UniProtKB-KW"/>
</dbReference>
<reference evidence="7 8" key="1">
    <citation type="submission" date="2017-02" db="EMBL/GenBank/DDBJ databases">
        <title>Chromobacterium haemolyticum H5244.</title>
        <authorList>
            <person name="Gulvik C.A."/>
        </authorList>
    </citation>
    <scope>NUCLEOTIDE SEQUENCE [LARGE SCALE GENOMIC DNA]</scope>
    <source>
        <strain evidence="7 8">H5244</strain>
    </source>
</reference>
<dbReference type="PANTHER" id="PTHR11592:SF78">
    <property type="entry name" value="GLUTATHIONE PEROXIDASE"/>
    <property type="match status" value="1"/>
</dbReference>
<evidence type="ECO:0000313" key="7">
    <source>
        <dbReference type="EMBL" id="OQS40819.1"/>
    </source>
</evidence>
<dbReference type="PROSITE" id="PS00460">
    <property type="entry name" value="GLUTATHIONE_PEROXID_1"/>
    <property type="match status" value="1"/>
</dbReference>
<organism evidence="7 8">
    <name type="scientific">Chromobacterium haemolyticum</name>
    <dbReference type="NCBI Taxonomy" id="394935"/>
    <lineage>
        <taxon>Bacteria</taxon>
        <taxon>Pseudomonadati</taxon>
        <taxon>Pseudomonadota</taxon>
        <taxon>Betaproteobacteria</taxon>
        <taxon>Neisseriales</taxon>
        <taxon>Chromobacteriaceae</taxon>
        <taxon>Chromobacterium</taxon>
    </lineage>
</organism>
<dbReference type="PRINTS" id="PR01011">
    <property type="entry name" value="GLUTPROXDASE"/>
</dbReference>
<dbReference type="CDD" id="cd00340">
    <property type="entry name" value="GSH_Peroxidase"/>
    <property type="match status" value="1"/>
</dbReference>
<evidence type="ECO:0000313" key="8">
    <source>
        <dbReference type="Proteomes" id="UP000192721"/>
    </source>
</evidence>
<dbReference type="InterPro" id="IPR029760">
    <property type="entry name" value="GPX_CS"/>
</dbReference>
<evidence type="ECO:0000256" key="3">
    <source>
        <dbReference type="ARBA" id="ARBA00023002"/>
    </source>
</evidence>
<protein>
    <recommendedName>
        <fullName evidence="5">Glutathione peroxidase</fullName>
    </recommendedName>
</protein>
<evidence type="ECO:0000256" key="5">
    <source>
        <dbReference type="RuleBase" id="RU000499"/>
    </source>
</evidence>
<dbReference type="PROSITE" id="PS51355">
    <property type="entry name" value="GLUTATHIONE_PEROXID_3"/>
    <property type="match status" value="1"/>
</dbReference>